<evidence type="ECO:0000313" key="2">
    <source>
        <dbReference type="Proteomes" id="UP000001194"/>
    </source>
</evidence>
<proteinExistence type="predicted"/>
<keyword evidence="2" id="KW-1185">Reference proteome</keyword>
<dbReference type="KEGG" id="lbc:LACBIDRAFT_315578"/>
<dbReference type="InParanoid" id="B0D2P3"/>
<name>B0D2P3_LACBS</name>
<sequence length="292" mass="32489">MDRCPAEICSEIYAYACVDNGRTGRSLSLVSTYIRDTSRPFKLQSVSVVGFQQLLSFAALLEDTPLHLRQVRCIFISAHAQSTATEPKALTPEYARRETAYGAVGKILHAISHCVRVVHALFLFHRPFPLLPVSLPFLQELSLHGPPGAASNVDEEIQFASLNHLHISSSYSPLYILGTVAKLTPNLKHLRISAPEHSPNFVDELKDILENATIPLPTHLAKLCIHSPTEPKDNWVGMLDLYERTMAALEGLSAEYPWILLLPPLRLGMFSTLSIEDAEAAWLNSCAGRQWW</sequence>
<protein>
    <submittedName>
        <fullName evidence="1">Predicted protein</fullName>
    </submittedName>
</protein>
<accession>B0D2P3</accession>
<gene>
    <name evidence="1" type="ORF">LACBIDRAFT_315578</name>
</gene>
<dbReference type="RefSeq" id="XP_001878431.1">
    <property type="nucleotide sequence ID" value="XM_001878396.1"/>
</dbReference>
<evidence type="ECO:0000313" key="1">
    <source>
        <dbReference type="EMBL" id="EDR11130.1"/>
    </source>
</evidence>
<dbReference type="EMBL" id="DS547096">
    <property type="protein sequence ID" value="EDR11130.1"/>
    <property type="molecule type" value="Genomic_DNA"/>
</dbReference>
<reference evidence="1 2" key="1">
    <citation type="journal article" date="2008" name="Nature">
        <title>The genome of Laccaria bicolor provides insights into mycorrhizal symbiosis.</title>
        <authorList>
            <person name="Martin F."/>
            <person name="Aerts A."/>
            <person name="Ahren D."/>
            <person name="Brun A."/>
            <person name="Danchin E.G.J."/>
            <person name="Duchaussoy F."/>
            <person name="Gibon J."/>
            <person name="Kohler A."/>
            <person name="Lindquist E."/>
            <person name="Pereda V."/>
            <person name="Salamov A."/>
            <person name="Shapiro H.J."/>
            <person name="Wuyts J."/>
            <person name="Blaudez D."/>
            <person name="Buee M."/>
            <person name="Brokstein P."/>
            <person name="Canbaeck B."/>
            <person name="Cohen D."/>
            <person name="Courty P.E."/>
            <person name="Coutinho P.M."/>
            <person name="Delaruelle C."/>
            <person name="Detter J.C."/>
            <person name="Deveau A."/>
            <person name="DiFazio S."/>
            <person name="Duplessis S."/>
            <person name="Fraissinet-Tachet L."/>
            <person name="Lucic E."/>
            <person name="Frey-Klett P."/>
            <person name="Fourrey C."/>
            <person name="Feussner I."/>
            <person name="Gay G."/>
            <person name="Grimwood J."/>
            <person name="Hoegger P.J."/>
            <person name="Jain P."/>
            <person name="Kilaru S."/>
            <person name="Labbe J."/>
            <person name="Lin Y.C."/>
            <person name="Legue V."/>
            <person name="Le Tacon F."/>
            <person name="Marmeisse R."/>
            <person name="Melayah D."/>
            <person name="Montanini B."/>
            <person name="Muratet M."/>
            <person name="Nehls U."/>
            <person name="Niculita-Hirzel H."/>
            <person name="Oudot-Le Secq M.P."/>
            <person name="Peter M."/>
            <person name="Quesneville H."/>
            <person name="Rajashekar B."/>
            <person name="Reich M."/>
            <person name="Rouhier N."/>
            <person name="Schmutz J."/>
            <person name="Yin T."/>
            <person name="Chalot M."/>
            <person name="Henrissat B."/>
            <person name="Kuees U."/>
            <person name="Lucas S."/>
            <person name="Van de Peer Y."/>
            <person name="Podila G.K."/>
            <person name="Polle A."/>
            <person name="Pukkila P.J."/>
            <person name="Richardson P.M."/>
            <person name="Rouze P."/>
            <person name="Sanders I.R."/>
            <person name="Stajich J.E."/>
            <person name="Tunlid A."/>
            <person name="Tuskan G."/>
            <person name="Grigoriev I.V."/>
        </authorList>
    </citation>
    <scope>NUCLEOTIDE SEQUENCE [LARGE SCALE GENOMIC DNA]</scope>
    <source>
        <strain evidence="2">S238N-H82 / ATCC MYA-4686</strain>
    </source>
</reference>
<dbReference type="Proteomes" id="UP000001194">
    <property type="component" value="Unassembled WGS sequence"/>
</dbReference>
<dbReference type="HOGENOM" id="CLU_041942_1_1_1"/>
<dbReference type="GeneID" id="6074023"/>
<organism evidence="2">
    <name type="scientific">Laccaria bicolor (strain S238N-H82 / ATCC MYA-4686)</name>
    <name type="common">Bicoloured deceiver</name>
    <name type="synonym">Laccaria laccata var. bicolor</name>
    <dbReference type="NCBI Taxonomy" id="486041"/>
    <lineage>
        <taxon>Eukaryota</taxon>
        <taxon>Fungi</taxon>
        <taxon>Dikarya</taxon>
        <taxon>Basidiomycota</taxon>
        <taxon>Agaricomycotina</taxon>
        <taxon>Agaricomycetes</taxon>
        <taxon>Agaricomycetidae</taxon>
        <taxon>Agaricales</taxon>
        <taxon>Agaricineae</taxon>
        <taxon>Hydnangiaceae</taxon>
        <taxon>Laccaria</taxon>
    </lineage>
</organism>
<dbReference type="STRING" id="486041.B0D2P3"/>
<dbReference type="AlphaFoldDB" id="B0D2P3"/>
<dbReference type="OrthoDB" id="2748701at2759"/>